<evidence type="ECO:0000313" key="2">
    <source>
        <dbReference type="Proteomes" id="UP000781710"/>
    </source>
</evidence>
<proteinExistence type="predicted"/>
<evidence type="ECO:0000313" key="1">
    <source>
        <dbReference type="EMBL" id="KAF1725629.1"/>
    </source>
</evidence>
<comment type="caution">
    <text evidence="1">The sequence shown here is derived from an EMBL/GenBank/DDBJ whole genome shotgun (WGS) entry which is preliminary data.</text>
</comment>
<name>A0ABQ6ZI98_9GAMM</name>
<accession>A0ABQ6ZI98</accession>
<keyword evidence="2" id="KW-1185">Reference proteome</keyword>
<sequence length="95" mass="10588">MTECVSLGDDQEIVRGGDGEEVFLRNGDAHYRLGFSRNCGAVLMTRTITISTDDQADRLCPSGSKVRARQSTCQIATVETITSDDFAKHKQRHRR</sequence>
<gene>
    <name evidence="1" type="ORF">CSC78_07815</name>
</gene>
<reference evidence="1 2" key="1">
    <citation type="submission" date="2017-10" db="EMBL/GenBank/DDBJ databases">
        <title>Whole genome sequencing of members of genus Pseudoxanthomonas.</title>
        <authorList>
            <person name="Kumar S."/>
            <person name="Bansal K."/>
            <person name="Kaur A."/>
            <person name="Patil P."/>
            <person name="Sharma S."/>
            <person name="Patil P.B."/>
        </authorList>
    </citation>
    <scope>NUCLEOTIDE SEQUENCE [LARGE SCALE GENOMIC DNA]</scope>
    <source>
        <strain evidence="1 2">DSM 17109</strain>
    </source>
</reference>
<organism evidence="1 2">
    <name type="scientific">Pseudoxanthomonas japonensis</name>
    <dbReference type="NCBI Taxonomy" id="69284"/>
    <lineage>
        <taxon>Bacteria</taxon>
        <taxon>Pseudomonadati</taxon>
        <taxon>Pseudomonadota</taxon>
        <taxon>Gammaproteobacteria</taxon>
        <taxon>Lysobacterales</taxon>
        <taxon>Lysobacteraceae</taxon>
        <taxon>Pseudoxanthomonas</taxon>
    </lineage>
</organism>
<dbReference type="Proteomes" id="UP000781710">
    <property type="component" value="Unassembled WGS sequence"/>
</dbReference>
<protein>
    <submittedName>
        <fullName evidence="1">Uncharacterized protein</fullName>
    </submittedName>
</protein>
<dbReference type="EMBL" id="PDWW01000008">
    <property type="protein sequence ID" value="KAF1725629.1"/>
    <property type="molecule type" value="Genomic_DNA"/>
</dbReference>